<proteinExistence type="inferred from homology"/>
<evidence type="ECO:0000259" key="5">
    <source>
        <dbReference type="Pfam" id="PF00561"/>
    </source>
</evidence>
<dbReference type="Proteomes" id="UP000547510">
    <property type="component" value="Unassembled WGS sequence"/>
</dbReference>
<feature type="chain" id="PRO_5039521366" evidence="4">
    <location>
        <begin position="22"/>
        <end position="517"/>
    </location>
</feature>
<name>A0A841CTL5_9PSEU</name>
<dbReference type="PANTHER" id="PTHR43248:SF29">
    <property type="entry name" value="TRIPEPTIDYL AMINOPEPTIDASE"/>
    <property type="match status" value="1"/>
</dbReference>
<keyword evidence="7" id="KW-1185">Reference proteome</keyword>
<keyword evidence="2 4" id="KW-0732">Signal</keyword>
<feature type="domain" description="AB hydrolase-1" evidence="5">
    <location>
        <begin position="102"/>
        <end position="484"/>
    </location>
</feature>
<sequence>MFRTRSRLLVVGAASLTLAGACTTPPPPGAPPPDLTEFHNQQVKFEPCGPFATTPVNEKLFANERLDCARVQVPVDYDNPGGARGEVALLRIPASGEKIGSLLVNPGGPGGSGMNFVATMASKPLWTEGALGQRFDIIGFDPRGVGASWPQLDCFSDADDEARAAGIDNPMDLDSATSEKHAREIMQRCAESAGGEDALTSVSTRETARDMDVLRAAVGDERLTYLGFSYGTELGGVYAETFPENVRALVLDGAVAPGTTRDELHTAQAAASQKGFDRLAEECAQAADCPLGTDPARATERFQALTRPLIDRPAPTTDGRGLGYNDAVLAVLAGMRAEALVPRLVDGLTELAAGRGDTLLALRDQLAGRQPDGTYDGTGDSYLATRCMDLPRRTPAEQTEANRRIREAAPFTDDGRPVQQTHHLCAAWPKPPSRTRPWLADDVAGLPPTLTVSTTGDVATPYQAGVDLAEALGGSLLTVDGAQHGVSLIGENACTNDLVLGYLVDLKTPPEGARCAL</sequence>
<dbReference type="AlphaFoldDB" id="A0A841CTL5"/>
<dbReference type="SUPFAM" id="SSF53474">
    <property type="entry name" value="alpha/beta-Hydrolases"/>
    <property type="match status" value="1"/>
</dbReference>
<evidence type="ECO:0000256" key="1">
    <source>
        <dbReference type="ARBA" id="ARBA00010088"/>
    </source>
</evidence>
<comment type="caution">
    <text evidence="6">The sequence shown here is derived from an EMBL/GenBank/DDBJ whole genome shotgun (WGS) entry which is preliminary data.</text>
</comment>
<keyword evidence="3" id="KW-0378">Hydrolase</keyword>
<dbReference type="InterPro" id="IPR000073">
    <property type="entry name" value="AB_hydrolase_1"/>
</dbReference>
<organism evidence="6 7">
    <name type="scientific">Saccharothrix tamanrassetensis</name>
    <dbReference type="NCBI Taxonomy" id="1051531"/>
    <lineage>
        <taxon>Bacteria</taxon>
        <taxon>Bacillati</taxon>
        <taxon>Actinomycetota</taxon>
        <taxon>Actinomycetes</taxon>
        <taxon>Pseudonocardiales</taxon>
        <taxon>Pseudonocardiaceae</taxon>
        <taxon>Saccharothrix</taxon>
    </lineage>
</organism>
<dbReference type="GO" id="GO:0016787">
    <property type="term" value="F:hydrolase activity"/>
    <property type="evidence" value="ECO:0007669"/>
    <property type="project" value="UniProtKB-KW"/>
</dbReference>
<comment type="similarity">
    <text evidence="1">Belongs to the peptidase S33 family.</text>
</comment>
<evidence type="ECO:0000256" key="4">
    <source>
        <dbReference type="SAM" id="SignalP"/>
    </source>
</evidence>
<gene>
    <name evidence="6" type="ORF">FHS29_007268</name>
</gene>
<dbReference type="EMBL" id="JACHJN010000019">
    <property type="protein sequence ID" value="MBB5960640.1"/>
    <property type="molecule type" value="Genomic_DNA"/>
</dbReference>
<evidence type="ECO:0000256" key="2">
    <source>
        <dbReference type="ARBA" id="ARBA00022729"/>
    </source>
</evidence>
<dbReference type="PANTHER" id="PTHR43248">
    <property type="entry name" value="2-SUCCINYL-6-HYDROXY-2,4-CYCLOHEXADIENE-1-CARBOXYLATE SYNTHASE"/>
    <property type="match status" value="1"/>
</dbReference>
<dbReference type="PROSITE" id="PS51257">
    <property type="entry name" value="PROKAR_LIPOPROTEIN"/>
    <property type="match status" value="1"/>
</dbReference>
<dbReference type="Gene3D" id="3.40.50.1820">
    <property type="entry name" value="alpha/beta hydrolase"/>
    <property type="match status" value="1"/>
</dbReference>
<dbReference type="InterPro" id="IPR029058">
    <property type="entry name" value="AB_hydrolase_fold"/>
</dbReference>
<feature type="signal peptide" evidence="4">
    <location>
        <begin position="1"/>
        <end position="21"/>
    </location>
</feature>
<evidence type="ECO:0000256" key="3">
    <source>
        <dbReference type="ARBA" id="ARBA00022801"/>
    </source>
</evidence>
<dbReference type="Pfam" id="PF00561">
    <property type="entry name" value="Abhydrolase_1"/>
    <property type="match status" value="1"/>
</dbReference>
<accession>A0A841CTL5</accession>
<dbReference type="RefSeq" id="WP_221457295.1">
    <property type="nucleotide sequence ID" value="NZ_JACHJN010000019.1"/>
</dbReference>
<evidence type="ECO:0000313" key="6">
    <source>
        <dbReference type="EMBL" id="MBB5960640.1"/>
    </source>
</evidence>
<reference evidence="6 7" key="1">
    <citation type="submission" date="2020-08" db="EMBL/GenBank/DDBJ databases">
        <title>Genomic Encyclopedia of Type Strains, Phase III (KMG-III): the genomes of soil and plant-associated and newly described type strains.</title>
        <authorList>
            <person name="Whitman W."/>
        </authorList>
    </citation>
    <scope>NUCLEOTIDE SEQUENCE [LARGE SCALE GENOMIC DNA]</scope>
    <source>
        <strain evidence="6 7">CECT 8640</strain>
    </source>
</reference>
<evidence type="ECO:0000313" key="7">
    <source>
        <dbReference type="Proteomes" id="UP000547510"/>
    </source>
</evidence>
<dbReference type="InterPro" id="IPR051601">
    <property type="entry name" value="Serine_prot/Carboxylest_S33"/>
</dbReference>
<protein>
    <submittedName>
        <fullName evidence="6">Pimeloyl-ACP methyl ester carboxylesterase</fullName>
    </submittedName>
</protein>